<evidence type="ECO:0000256" key="2">
    <source>
        <dbReference type="ARBA" id="ARBA00023125"/>
    </source>
</evidence>
<feature type="domain" description="HTH cro/C1-type" evidence="4">
    <location>
        <begin position="80"/>
        <end position="134"/>
    </location>
</feature>
<evidence type="ECO:0000256" key="3">
    <source>
        <dbReference type="ARBA" id="ARBA00023163"/>
    </source>
</evidence>
<dbReference type="GO" id="GO:0005634">
    <property type="term" value="C:nucleus"/>
    <property type="evidence" value="ECO:0007669"/>
    <property type="project" value="TreeGrafter"/>
</dbReference>
<dbReference type="InterPro" id="IPR013729">
    <property type="entry name" value="MBF1_N"/>
</dbReference>
<accession>A0AAN9G3Z3</accession>
<keyword evidence="2" id="KW-0238">DNA-binding</keyword>
<comment type="caution">
    <text evidence="5">The sequence shown here is derived from an EMBL/GenBank/DDBJ whole genome shotgun (WGS) entry which is preliminary data.</text>
</comment>
<organism evidence="5 6">
    <name type="scientific">Littorina saxatilis</name>
    <dbReference type="NCBI Taxonomy" id="31220"/>
    <lineage>
        <taxon>Eukaryota</taxon>
        <taxon>Metazoa</taxon>
        <taxon>Spiralia</taxon>
        <taxon>Lophotrochozoa</taxon>
        <taxon>Mollusca</taxon>
        <taxon>Gastropoda</taxon>
        <taxon>Caenogastropoda</taxon>
        <taxon>Littorinimorpha</taxon>
        <taxon>Littorinoidea</taxon>
        <taxon>Littorinidae</taxon>
        <taxon>Littorina</taxon>
    </lineage>
</organism>
<dbReference type="EMBL" id="JBAMIC010000018">
    <property type="protein sequence ID" value="KAK7094653.1"/>
    <property type="molecule type" value="Genomic_DNA"/>
</dbReference>
<dbReference type="AlphaFoldDB" id="A0AAN9G3Z3"/>
<dbReference type="Gene3D" id="1.10.260.40">
    <property type="entry name" value="lambda repressor-like DNA-binding domains"/>
    <property type="match status" value="1"/>
</dbReference>
<dbReference type="SMART" id="SM00530">
    <property type="entry name" value="HTH_XRE"/>
    <property type="match status" value="1"/>
</dbReference>
<evidence type="ECO:0000259" key="4">
    <source>
        <dbReference type="PROSITE" id="PS50943"/>
    </source>
</evidence>
<dbReference type="GO" id="GO:0003677">
    <property type="term" value="F:DNA binding"/>
    <property type="evidence" value="ECO:0007669"/>
    <property type="project" value="UniProtKB-KW"/>
</dbReference>
<dbReference type="Pfam" id="PF01381">
    <property type="entry name" value="HTH_3"/>
    <property type="match status" value="1"/>
</dbReference>
<keyword evidence="1" id="KW-0805">Transcription regulation</keyword>
<dbReference type="CDD" id="cd00093">
    <property type="entry name" value="HTH_XRE"/>
    <property type="match status" value="1"/>
</dbReference>
<sequence>MAEADWEEVTVIGHRTKANQLRSKQAINSALRTGADVDTSKKFTAGTNKQSAAAKNTAKLDRETEELHHDHVSLDVCKLIQQGRQNKGFTQKDLAQRINEKQQVINEYESGRAIPNNQVMGKLERAIGIKLRGKDKGQPLGGSK</sequence>
<evidence type="ECO:0000313" key="6">
    <source>
        <dbReference type="Proteomes" id="UP001374579"/>
    </source>
</evidence>
<dbReference type="SUPFAM" id="SSF47413">
    <property type="entry name" value="lambda repressor-like DNA-binding domains"/>
    <property type="match status" value="1"/>
</dbReference>
<dbReference type="InterPro" id="IPR001387">
    <property type="entry name" value="Cro/C1-type_HTH"/>
</dbReference>
<dbReference type="PROSITE" id="PS50943">
    <property type="entry name" value="HTH_CROC1"/>
    <property type="match status" value="1"/>
</dbReference>
<proteinExistence type="predicted"/>
<reference evidence="5 6" key="1">
    <citation type="submission" date="2024-02" db="EMBL/GenBank/DDBJ databases">
        <title>Chromosome-scale genome assembly of the rough periwinkle Littorina saxatilis.</title>
        <authorList>
            <person name="De Jode A."/>
            <person name="Faria R."/>
            <person name="Formenti G."/>
            <person name="Sims Y."/>
            <person name="Smith T.P."/>
            <person name="Tracey A."/>
            <person name="Wood J.M.D."/>
            <person name="Zagrodzka Z.B."/>
            <person name="Johannesson K."/>
            <person name="Butlin R.K."/>
            <person name="Leder E.H."/>
        </authorList>
    </citation>
    <scope>NUCLEOTIDE SEQUENCE [LARGE SCALE GENOMIC DNA]</scope>
    <source>
        <strain evidence="5">Snail1</strain>
        <tissue evidence="5">Muscle</tissue>
    </source>
</reference>
<dbReference type="PANTHER" id="PTHR10245:SF15">
    <property type="entry name" value="ENDOTHELIAL DIFFERENTIATION-RELATED FACTOR 1"/>
    <property type="match status" value="1"/>
</dbReference>
<keyword evidence="6" id="KW-1185">Reference proteome</keyword>
<evidence type="ECO:0000313" key="5">
    <source>
        <dbReference type="EMBL" id="KAK7094653.1"/>
    </source>
</evidence>
<dbReference type="InterPro" id="IPR010982">
    <property type="entry name" value="Lambda_DNA-bd_dom_sf"/>
</dbReference>
<dbReference type="PANTHER" id="PTHR10245">
    <property type="entry name" value="ENDOTHELIAL DIFFERENTIATION-RELATED FACTOR 1 MULTIPROTEIN BRIDGING FACTOR 1"/>
    <property type="match status" value="1"/>
</dbReference>
<dbReference type="FunFam" id="1.10.260.40:FF:000015">
    <property type="entry name" value="Endothelial differentiation-related factor 1"/>
    <property type="match status" value="1"/>
</dbReference>
<dbReference type="Pfam" id="PF08523">
    <property type="entry name" value="MBF1"/>
    <property type="match status" value="1"/>
</dbReference>
<protein>
    <recommendedName>
        <fullName evidence="4">HTH cro/C1-type domain-containing protein</fullName>
    </recommendedName>
</protein>
<name>A0AAN9G3Z3_9CAEN</name>
<dbReference type="Proteomes" id="UP001374579">
    <property type="component" value="Unassembled WGS sequence"/>
</dbReference>
<evidence type="ECO:0000256" key="1">
    <source>
        <dbReference type="ARBA" id="ARBA00023015"/>
    </source>
</evidence>
<gene>
    <name evidence="5" type="ORF">V1264_006178</name>
</gene>
<keyword evidence="3" id="KW-0804">Transcription</keyword>